<dbReference type="SUPFAM" id="SSF55326">
    <property type="entry name" value="PurM N-terminal domain-like"/>
    <property type="match status" value="1"/>
</dbReference>
<dbReference type="InterPro" id="IPR036921">
    <property type="entry name" value="PurM-like_N_sf"/>
</dbReference>
<dbReference type="CDD" id="cd02204">
    <property type="entry name" value="PurL_repeat2"/>
    <property type="match status" value="1"/>
</dbReference>
<accession>A0A7J3T9V2</accession>
<evidence type="ECO:0000256" key="1">
    <source>
        <dbReference type="ARBA" id="ARBA00022490"/>
    </source>
</evidence>
<gene>
    <name evidence="4" type="ORF">ENL31_01125</name>
</gene>
<dbReference type="Gene3D" id="3.90.650.10">
    <property type="entry name" value="PurM-like C-terminal domain"/>
    <property type="match status" value="1"/>
</dbReference>
<dbReference type="InterPro" id="IPR016188">
    <property type="entry name" value="PurM-like_N"/>
</dbReference>
<name>A0A7J3T9V2_9ARCH</name>
<dbReference type="Pfam" id="PF02769">
    <property type="entry name" value="AIRS_C"/>
    <property type="match status" value="1"/>
</dbReference>
<dbReference type="InterPro" id="IPR036676">
    <property type="entry name" value="PurM-like_C_sf"/>
</dbReference>
<dbReference type="PANTHER" id="PTHR43555">
    <property type="entry name" value="PHOSPHORIBOSYLFORMYLGLYCINAMIDINE SYNTHASE SUBUNIT PURL"/>
    <property type="match status" value="1"/>
</dbReference>
<dbReference type="GO" id="GO:0006189">
    <property type="term" value="P:'de novo' IMP biosynthetic process"/>
    <property type="evidence" value="ECO:0007669"/>
    <property type="project" value="InterPro"/>
</dbReference>
<evidence type="ECO:0000259" key="2">
    <source>
        <dbReference type="Pfam" id="PF00586"/>
    </source>
</evidence>
<dbReference type="EMBL" id="DRTM01000085">
    <property type="protein sequence ID" value="HHE75714.1"/>
    <property type="molecule type" value="Genomic_DNA"/>
</dbReference>
<evidence type="ECO:0000313" key="4">
    <source>
        <dbReference type="EMBL" id="HHE75714.1"/>
    </source>
</evidence>
<dbReference type="SUPFAM" id="SSF56042">
    <property type="entry name" value="PurM C-terminal domain-like"/>
    <property type="match status" value="1"/>
</dbReference>
<feature type="domain" description="PurM-like C-terminal" evidence="3">
    <location>
        <begin position="138"/>
        <end position="269"/>
    </location>
</feature>
<dbReference type="Proteomes" id="UP000886130">
    <property type="component" value="Unassembled WGS sequence"/>
</dbReference>
<dbReference type="InterPro" id="IPR010074">
    <property type="entry name" value="PRibForGlyAmidine_synth_PurL"/>
</dbReference>
<dbReference type="AlphaFoldDB" id="A0A7J3T9V2"/>
<feature type="non-terminal residue" evidence="4">
    <location>
        <position position="1"/>
    </location>
</feature>
<reference evidence="4" key="1">
    <citation type="journal article" date="2020" name="mSystems">
        <title>Genome- and Community-Level Interaction Insights into Carbon Utilization and Element Cycling Functions of Hydrothermarchaeota in Hydrothermal Sediment.</title>
        <authorList>
            <person name="Zhou Z."/>
            <person name="Liu Y."/>
            <person name="Xu W."/>
            <person name="Pan J."/>
            <person name="Luo Z.H."/>
            <person name="Li M."/>
        </authorList>
    </citation>
    <scope>NUCLEOTIDE SEQUENCE [LARGE SCALE GENOMIC DNA]</scope>
    <source>
        <strain evidence="4">HyVt-85</strain>
    </source>
</reference>
<dbReference type="Gene3D" id="3.30.1330.10">
    <property type="entry name" value="PurM-like, N-terminal domain"/>
    <property type="match status" value="1"/>
</dbReference>
<organism evidence="4">
    <name type="scientific">Candidatus Aciduliprofundum boonei</name>
    <dbReference type="NCBI Taxonomy" id="379547"/>
    <lineage>
        <taxon>Archaea</taxon>
        <taxon>Methanobacteriati</taxon>
        <taxon>Thermoplasmatota</taxon>
        <taxon>DHVE2 group</taxon>
        <taxon>Candidatus Aciduliprofundum</taxon>
    </lineage>
</organism>
<keyword evidence="1" id="KW-0963">Cytoplasm</keyword>
<dbReference type="GO" id="GO:0004642">
    <property type="term" value="F:phosphoribosylformylglycinamidine synthase activity"/>
    <property type="evidence" value="ECO:0007669"/>
    <property type="project" value="InterPro"/>
</dbReference>
<dbReference type="PANTHER" id="PTHR43555:SF1">
    <property type="entry name" value="PHOSPHORIBOSYLFORMYLGLYCINAMIDINE SYNTHASE SUBUNIT PURL"/>
    <property type="match status" value="1"/>
</dbReference>
<feature type="domain" description="PurM-like N-terminal" evidence="2">
    <location>
        <begin position="6"/>
        <end position="125"/>
    </location>
</feature>
<protein>
    <submittedName>
        <fullName evidence="4">Phosphoribosylformylglycinamidine synthase II</fullName>
    </submittedName>
</protein>
<dbReference type="InterPro" id="IPR010918">
    <property type="entry name" value="PurM-like_C_dom"/>
</dbReference>
<proteinExistence type="predicted"/>
<evidence type="ECO:0000259" key="3">
    <source>
        <dbReference type="Pfam" id="PF02769"/>
    </source>
</evidence>
<dbReference type="Pfam" id="PF00586">
    <property type="entry name" value="AIRS"/>
    <property type="match status" value="1"/>
</dbReference>
<comment type="caution">
    <text evidence="4">The sequence shown here is derived from an EMBL/GenBank/DDBJ whole genome shotgun (WGS) entry which is preliminary data.</text>
</comment>
<sequence>GYESHGDAAVIKPLEDSWKGLAITTVANPQIGEIDAYQGALHTVDEAVRNLVSVGARPHSFSDCLNFGNPEKEEIMGEFIYACKGLGDAARFLGIPYVSGNVSFYNEAFGKNIPPTPVLMAVGIIEDIRKAVTSDFKEEGNPIYLVGETSQAMGGSEYYRIMGVKSTTVPDVNLENLRDRSEELLKAMERGIVRSCHDISHGGLAIALAEMSIGGNLGAEIDLGVIGFMRPDFKLFSESPTRWVCEIDKDAEEEFESIVKAKKIGVVGGETLRIRDDSRWLFNVHINIMRDTWRNALRDYMG</sequence>